<comment type="caution">
    <text evidence="1">The sequence shown here is derived from an EMBL/GenBank/DDBJ whole genome shotgun (WGS) entry which is preliminary data.</text>
</comment>
<name>A0A9X4CYD4_9PSED</name>
<sequence>MDRAAEQLMLIGGTALLYRADTGQIQRQAAFDSILYAQLVANRNAGSRFDNYEAWYDAYREAYRQLGWIKLASTHDLKQLGQPARSAQIQPLEAWLKMRSIRHEAVLAAVRSGLGRSIEGFRHQLKFSTQGSQLVIELGLLKPGPALDLCSITLQFDKPIAGISQDMLLVEKALEGEARFNGVSLLLDNGRFQRQRDELQALMKTKDALGEYRFDPHAPVTGAQHE</sequence>
<dbReference type="Proteomes" id="UP001150678">
    <property type="component" value="Unassembled WGS sequence"/>
</dbReference>
<dbReference type="Proteomes" id="UP001150728">
    <property type="component" value="Unassembled WGS sequence"/>
</dbReference>
<protein>
    <submittedName>
        <fullName evidence="1">Uncharacterized protein</fullName>
    </submittedName>
</protein>
<gene>
    <name evidence="1" type="ORF">NP533_06955</name>
    <name evidence="2" type="ORF">NP554_13210</name>
</gene>
<accession>A0A9X4CYD4</accession>
<organism evidence="1 3">
    <name type="scientific">Pseudomonas asiatica</name>
    <dbReference type="NCBI Taxonomy" id="2219225"/>
    <lineage>
        <taxon>Bacteria</taxon>
        <taxon>Pseudomonadati</taxon>
        <taxon>Pseudomonadota</taxon>
        <taxon>Gammaproteobacteria</taxon>
        <taxon>Pseudomonadales</taxon>
        <taxon>Pseudomonadaceae</taxon>
        <taxon>Pseudomonas</taxon>
    </lineage>
</organism>
<evidence type="ECO:0000313" key="3">
    <source>
        <dbReference type="Proteomes" id="UP001150678"/>
    </source>
</evidence>
<dbReference type="EMBL" id="JANIAN010000006">
    <property type="protein sequence ID" value="MDD2105945.1"/>
    <property type="molecule type" value="Genomic_DNA"/>
</dbReference>
<proteinExistence type="predicted"/>
<evidence type="ECO:0000313" key="2">
    <source>
        <dbReference type="EMBL" id="MDD2112735.1"/>
    </source>
</evidence>
<evidence type="ECO:0000313" key="1">
    <source>
        <dbReference type="EMBL" id="MDD2105945.1"/>
    </source>
</evidence>
<reference evidence="1" key="1">
    <citation type="submission" date="2022-07" db="EMBL/GenBank/DDBJ databases">
        <title>Multi-strain Analysis of Pseudomonas putida Reveals Metabolic and Genetic Diversity.</title>
        <authorList>
            <person name="Monk J.M."/>
        </authorList>
    </citation>
    <scope>NUCLEOTIDE SEQUENCE</scope>
    <source>
        <strain evidence="1">17514</strain>
        <strain evidence="2">17633</strain>
    </source>
</reference>
<dbReference type="RefSeq" id="WP_274078592.1">
    <property type="nucleotide sequence ID" value="NZ_CP128558.1"/>
</dbReference>
<dbReference type="AlphaFoldDB" id="A0A9X4CYD4"/>
<dbReference type="EMBL" id="JANIAM010000009">
    <property type="protein sequence ID" value="MDD2112735.1"/>
    <property type="molecule type" value="Genomic_DNA"/>
</dbReference>